<sequence>MMSERPRDTSTDSSGSTDCAGVLLRLFEFVDNETGPVDRERIREHLDECGSCLAEYDRELLLKALVRRACVRQSAPEALRAQILTRITSTSVTVVRRTEG</sequence>
<protein>
    <submittedName>
        <fullName evidence="2">Anti-sigma factor</fullName>
    </submittedName>
</protein>
<dbReference type="Proteomes" id="UP000092482">
    <property type="component" value="Chromosome"/>
</dbReference>
<dbReference type="AlphaFoldDB" id="A0A1B1NG89"/>
<accession>A0A1B1NG89</accession>
<proteinExistence type="predicted"/>
<organism evidence="2 3">
    <name type="scientific">Serinicoccus hydrothermalis</name>
    <dbReference type="NCBI Taxonomy" id="1758689"/>
    <lineage>
        <taxon>Bacteria</taxon>
        <taxon>Bacillati</taxon>
        <taxon>Actinomycetota</taxon>
        <taxon>Actinomycetes</taxon>
        <taxon>Micrococcales</taxon>
        <taxon>Ornithinimicrobiaceae</taxon>
        <taxon>Serinicoccus</taxon>
    </lineage>
</organism>
<dbReference type="EMBL" id="CP014989">
    <property type="protein sequence ID" value="ANS80440.1"/>
    <property type="molecule type" value="Genomic_DNA"/>
</dbReference>
<keyword evidence="3" id="KW-1185">Reference proteome</keyword>
<name>A0A1B1NG89_9MICO</name>
<evidence type="ECO:0000313" key="2">
    <source>
        <dbReference type="EMBL" id="ANS80440.1"/>
    </source>
</evidence>
<dbReference type="NCBIfam" id="TIGR03988">
    <property type="entry name" value="antisig_RsrA"/>
    <property type="match status" value="1"/>
</dbReference>
<dbReference type="InterPro" id="IPR024020">
    <property type="entry name" value="Anit_sigma_mycothiol_RsrA"/>
</dbReference>
<gene>
    <name evidence="2" type="ORF">SGUI_3044</name>
</gene>
<dbReference type="STRING" id="1758689.SGUI_3044"/>
<feature type="domain" description="Putative zinc-finger" evidence="1">
    <location>
        <begin position="19"/>
        <end position="52"/>
    </location>
</feature>
<dbReference type="KEGG" id="serj:SGUI_3044"/>
<evidence type="ECO:0000313" key="3">
    <source>
        <dbReference type="Proteomes" id="UP000092482"/>
    </source>
</evidence>
<dbReference type="InterPro" id="IPR027383">
    <property type="entry name" value="Znf_put"/>
</dbReference>
<dbReference type="Pfam" id="PF13490">
    <property type="entry name" value="zf-HC2"/>
    <property type="match status" value="1"/>
</dbReference>
<evidence type="ECO:0000259" key="1">
    <source>
        <dbReference type="Pfam" id="PF13490"/>
    </source>
</evidence>
<reference evidence="2 3" key="1">
    <citation type="submission" date="2016-03" db="EMBL/GenBank/DDBJ databases">
        <title>Shallow-sea hydrothermal system.</title>
        <authorList>
            <person name="Tang K."/>
        </authorList>
    </citation>
    <scope>NUCLEOTIDE SEQUENCE [LARGE SCALE GENOMIC DNA]</scope>
    <source>
        <strain evidence="2 3">JLT9</strain>
    </source>
</reference>